<dbReference type="AlphaFoldDB" id="A0A8S1TK66"/>
<reference evidence="1" key="1">
    <citation type="submission" date="2021-01" db="EMBL/GenBank/DDBJ databases">
        <authorList>
            <consortium name="Genoscope - CEA"/>
            <person name="William W."/>
        </authorList>
    </citation>
    <scope>NUCLEOTIDE SEQUENCE</scope>
</reference>
<dbReference type="EMBL" id="CAJJDO010000022">
    <property type="protein sequence ID" value="CAD8151612.1"/>
    <property type="molecule type" value="Genomic_DNA"/>
</dbReference>
<evidence type="ECO:0000313" key="2">
    <source>
        <dbReference type="Proteomes" id="UP000689195"/>
    </source>
</evidence>
<comment type="caution">
    <text evidence="1">The sequence shown here is derived from an EMBL/GenBank/DDBJ whole genome shotgun (WGS) entry which is preliminary data.</text>
</comment>
<name>A0A8S1TK66_9CILI</name>
<proteinExistence type="predicted"/>
<evidence type="ECO:0000313" key="1">
    <source>
        <dbReference type="EMBL" id="CAD8151612.1"/>
    </source>
</evidence>
<protein>
    <submittedName>
        <fullName evidence="1">Uncharacterized protein</fullName>
    </submittedName>
</protein>
<keyword evidence="2" id="KW-1185">Reference proteome</keyword>
<sequence length="67" mass="7830">MDDKQKLTATVFINWANSIFKLEKDKCFQLYPNNDQSLTSTLQNDTSQQSSSQINRFTYRTRLYVGS</sequence>
<organism evidence="1 2">
    <name type="scientific">Paramecium pentaurelia</name>
    <dbReference type="NCBI Taxonomy" id="43138"/>
    <lineage>
        <taxon>Eukaryota</taxon>
        <taxon>Sar</taxon>
        <taxon>Alveolata</taxon>
        <taxon>Ciliophora</taxon>
        <taxon>Intramacronucleata</taxon>
        <taxon>Oligohymenophorea</taxon>
        <taxon>Peniculida</taxon>
        <taxon>Parameciidae</taxon>
        <taxon>Paramecium</taxon>
    </lineage>
</organism>
<gene>
    <name evidence="1" type="ORF">PPENT_87.1.T0220016</name>
</gene>
<dbReference type="Proteomes" id="UP000689195">
    <property type="component" value="Unassembled WGS sequence"/>
</dbReference>
<accession>A0A8S1TK66</accession>